<keyword evidence="2" id="KW-1185">Reference proteome</keyword>
<proteinExistence type="predicted"/>
<comment type="caution">
    <text evidence="1">The sequence shown here is derived from an EMBL/GenBank/DDBJ whole genome shotgun (WGS) entry which is preliminary data.</text>
</comment>
<dbReference type="EMBL" id="NPMS01000001">
    <property type="protein sequence ID" value="OZU90481.1"/>
    <property type="molecule type" value="Genomic_DNA"/>
</dbReference>
<evidence type="ECO:0000313" key="1">
    <source>
        <dbReference type="EMBL" id="OZU90481.1"/>
    </source>
</evidence>
<gene>
    <name evidence="1" type="ORF">CIL03_04865</name>
</gene>
<dbReference type="Proteomes" id="UP000216498">
    <property type="component" value="Unassembled WGS sequence"/>
</dbReference>
<reference evidence="1 2" key="1">
    <citation type="submission" date="2017-08" db="EMBL/GenBank/DDBJ databases">
        <title>Virgibacillus indicus sp. nov. and Virgibacillus profoundi sp. nov, two moderately halophilic bacteria isolated from marine sediment by using the Microfluidic Streak Plate.</title>
        <authorList>
            <person name="Xu B."/>
            <person name="Hu B."/>
            <person name="Wang J."/>
            <person name="Zhu Y."/>
            <person name="Huang L."/>
            <person name="Du W."/>
            <person name="Huang Y."/>
        </authorList>
    </citation>
    <scope>NUCLEOTIDE SEQUENCE [LARGE SCALE GENOMIC DNA]</scope>
    <source>
        <strain evidence="1 2">IO3-P2-C2</strain>
    </source>
</reference>
<dbReference type="AlphaFoldDB" id="A0A265NF73"/>
<protein>
    <submittedName>
        <fullName evidence="1">Uncharacterized protein</fullName>
    </submittedName>
</protein>
<accession>A0A265NF73</accession>
<name>A0A265NF73_9BACI</name>
<sequence length="104" mass="11252">MPLDRGMPTLALAGFSRPSFNTGDDVDFHHKGISATKPLVSPIGKSSLSYEGEGSPLVAGRWALELDVAIYVQELIAANFMLSYQLETNMKKLSLGTTLSGQFF</sequence>
<organism evidence="1 2">
    <name type="scientific">Virgibacillus indicus</name>
    <dbReference type="NCBI Taxonomy" id="2024554"/>
    <lineage>
        <taxon>Bacteria</taxon>
        <taxon>Bacillati</taxon>
        <taxon>Bacillota</taxon>
        <taxon>Bacilli</taxon>
        <taxon>Bacillales</taxon>
        <taxon>Bacillaceae</taxon>
        <taxon>Virgibacillus</taxon>
    </lineage>
</organism>
<evidence type="ECO:0000313" key="2">
    <source>
        <dbReference type="Proteomes" id="UP000216498"/>
    </source>
</evidence>